<dbReference type="PANTHER" id="PTHR48104:SF30">
    <property type="entry name" value="METACASPASE-1"/>
    <property type="match status" value="1"/>
</dbReference>
<feature type="domain" description="Peptidase C14 caspase" evidence="1">
    <location>
        <begin position="11"/>
        <end position="154"/>
    </location>
</feature>
<dbReference type="Gene3D" id="3.40.50.12660">
    <property type="match status" value="1"/>
</dbReference>
<name>A0ABX1MLA7_9CYAN</name>
<evidence type="ECO:0000313" key="2">
    <source>
        <dbReference type="EMBL" id="NMF67509.1"/>
    </source>
</evidence>
<feature type="non-terminal residue" evidence="2">
    <location>
        <position position="167"/>
    </location>
</feature>
<evidence type="ECO:0000259" key="1">
    <source>
        <dbReference type="Pfam" id="PF00656"/>
    </source>
</evidence>
<organism evidence="2 3">
    <name type="scientific">Brasilonema octagenarum UFV-OR1</name>
    <dbReference type="NCBI Taxonomy" id="417115"/>
    <lineage>
        <taxon>Bacteria</taxon>
        <taxon>Bacillati</taxon>
        <taxon>Cyanobacteriota</taxon>
        <taxon>Cyanophyceae</taxon>
        <taxon>Nostocales</taxon>
        <taxon>Scytonemataceae</taxon>
        <taxon>Brasilonema</taxon>
        <taxon>Octagenarum group</taxon>
    </lineage>
</organism>
<accession>A0ABX1MLA7</accession>
<protein>
    <submittedName>
        <fullName evidence="2">Caspase family protein</fullName>
    </submittedName>
</protein>
<dbReference type="InterPro" id="IPR011600">
    <property type="entry name" value="Pept_C14_caspase"/>
</dbReference>
<sequence length="167" mass="18429">MSPTNQTPNFYALLIGIDCYMPNRLPNGNEIKSLSGCVRDISNVEAFLKETWKIPENHILKLTATGSGSTQPLEPPDRLPTYVNMVAKFRELTAIANKGDQVYIHYSGHGARAKTNYPKIKGANGVDETLVPTDIGKPEAQHLRDLELAQLLKEMVDKGLVVTLVLD</sequence>
<dbReference type="PANTHER" id="PTHR48104">
    <property type="entry name" value="METACASPASE-4"/>
    <property type="match status" value="1"/>
</dbReference>
<dbReference type="Proteomes" id="UP000762253">
    <property type="component" value="Unassembled WGS sequence"/>
</dbReference>
<reference evidence="2 3" key="1">
    <citation type="submission" date="2018-06" db="EMBL/GenBank/DDBJ databases">
        <title>Comparative genomics of Brasilonema spp. strains.</title>
        <authorList>
            <person name="Alvarenga D.O."/>
            <person name="Fiore M.F."/>
            <person name="Varani A.M."/>
        </authorList>
    </citation>
    <scope>NUCLEOTIDE SEQUENCE [LARGE SCALE GENOMIC DNA]</scope>
    <source>
        <strain evidence="2 3">UFV-OR1</strain>
    </source>
</reference>
<comment type="caution">
    <text evidence="2">The sequence shown here is derived from an EMBL/GenBank/DDBJ whole genome shotgun (WGS) entry which is preliminary data.</text>
</comment>
<dbReference type="EMBL" id="QMEC01000352">
    <property type="protein sequence ID" value="NMF67509.1"/>
    <property type="molecule type" value="Genomic_DNA"/>
</dbReference>
<dbReference type="RefSeq" id="WP_211178822.1">
    <property type="nucleotide sequence ID" value="NZ_QMEC01000352.1"/>
</dbReference>
<gene>
    <name evidence="2" type="ORF">DP115_34220</name>
</gene>
<proteinExistence type="predicted"/>
<dbReference type="Pfam" id="PF00656">
    <property type="entry name" value="Peptidase_C14"/>
    <property type="match status" value="1"/>
</dbReference>
<evidence type="ECO:0000313" key="3">
    <source>
        <dbReference type="Proteomes" id="UP000762253"/>
    </source>
</evidence>
<dbReference type="InterPro" id="IPR050452">
    <property type="entry name" value="Metacaspase"/>
</dbReference>
<keyword evidence="3" id="KW-1185">Reference proteome</keyword>